<protein>
    <submittedName>
        <fullName evidence="1">Uncharacterized protein</fullName>
    </submittedName>
</protein>
<dbReference type="AlphaFoldDB" id="A0A3A8EG29"/>
<gene>
    <name evidence="1" type="ORF">D7V21_08240</name>
</gene>
<dbReference type="RefSeq" id="WP_120370033.1">
    <property type="nucleotide sequence ID" value="NZ_RAXU01000008.1"/>
</dbReference>
<reference evidence="1 2" key="1">
    <citation type="submission" date="2018-09" db="EMBL/GenBank/DDBJ databases">
        <title>The draft genome of Acinetobacter spp. strains.</title>
        <authorList>
            <person name="Qin J."/>
            <person name="Feng Y."/>
            <person name="Zong Z."/>
        </authorList>
    </citation>
    <scope>NUCLEOTIDE SEQUENCE [LARGE SCALE GENOMIC DNA]</scope>
    <source>
        <strain evidence="1 2">WCHAc060096</strain>
    </source>
</reference>
<dbReference type="EMBL" id="RAXU01000008">
    <property type="protein sequence ID" value="RKG33882.1"/>
    <property type="molecule type" value="Genomic_DNA"/>
</dbReference>
<evidence type="ECO:0000313" key="2">
    <source>
        <dbReference type="Proteomes" id="UP000269001"/>
    </source>
</evidence>
<evidence type="ECO:0000313" key="1">
    <source>
        <dbReference type="EMBL" id="RKG33882.1"/>
    </source>
</evidence>
<sequence>MFKTEELNQLLQIFLEQQPSQEMQQQLLHKYVNLEATILRAKVLRSLSSNSSVYIIQSAVGWDDFDIAYLFSPIILSNLNKKTIYTTPLTAAINYMLESYYQVKTKSAVNIDHALESLNLYLDIFECADEIDFLFLSFIKAICRADVSKIFIISKMKIDFRILNQINQFLDIEIYIVQTQSHDIAFHTKQIDQKKLFFKVKDELHRNFCHDFSKMNAELLVLTHGFSQKQAHHLIEDMFYSEHLFEKISVYSEYIQTQIQNENILKRSRHSTISF</sequence>
<name>A0A3A8EG29_9GAMM</name>
<dbReference type="Proteomes" id="UP000269001">
    <property type="component" value="Unassembled WGS sequence"/>
</dbReference>
<proteinExistence type="predicted"/>
<organism evidence="1 2">
    <name type="scientific">Acinetobacter guerrae</name>
    <dbReference type="NCBI Taxonomy" id="1843371"/>
    <lineage>
        <taxon>Bacteria</taxon>
        <taxon>Pseudomonadati</taxon>
        <taxon>Pseudomonadota</taxon>
        <taxon>Gammaproteobacteria</taxon>
        <taxon>Moraxellales</taxon>
        <taxon>Moraxellaceae</taxon>
        <taxon>Acinetobacter</taxon>
    </lineage>
</organism>
<accession>A0A3A8EG29</accession>
<keyword evidence="2" id="KW-1185">Reference proteome</keyword>
<comment type="caution">
    <text evidence="1">The sequence shown here is derived from an EMBL/GenBank/DDBJ whole genome shotgun (WGS) entry which is preliminary data.</text>
</comment>